<organism evidence="2 3">
    <name type="scientific">Piscinibacterium candidicorallinum</name>
    <dbReference type="NCBI Taxonomy" id="1793872"/>
    <lineage>
        <taxon>Bacteria</taxon>
        <taxon>Pseudomonadati</taxon>
        <taxon>Pseudomonadota</taxon>
        <taxon>Betaproteobacteria</taxon>
        <taxon>Burkholderiales</taxon>
        <taxon>Piscinibacterium</taxon>
    </lineage>
</organism>
<accession>A0ABV7GYP0</accession>
<name>A0ABV7GYP0_9BURK</name>
<dbReference type="InterPro" id="IPR050228">
    <property type="entry name" value="Carboxylesterase_BioH"/>
</dbReference>
<evidence type="ECO:0000313" key="3">
    <source>
        <dbReference type="Proteomes" id="UP001595556"/>
    </source>
</evidence>
<dbReference type="InterPro" id="IPR000073">
    <property type="entry name" value="AB_hydrolase_1"/>
</dbReference>
<dbReference type="SUPFAM" id="SSF53474">
    <property type="entry name" value="alpha/beta-Hydrolases"/>
    <property type="match status" value="1"/>
</dbReference>
<dbReference type="RefSeq" id="WP_377301015.1">
    <property type="nucleotide sequence ID" value="NZ_CP180191.1"/>
</dbReference>
<dbReference type="EMBL" id="JBHRTI010000003">
    <property type="protein sequence ID" value="MFC3146640.1"/>
    <property type="molecule type" value="Genomic_DNA"/>
</dbReference>
<proteinExistence type="predicted"/>
<evidence type="ECO:0000259" key="1">
    <source>
        <dbReference type="Pfam" id="PF12697"/>
    </source>
</evidence>
<evidence type="ECO:0000313" key="2">
    <source>
        <dbReference type="EMBL" id="MFC3146640.1"/>
    </source>
</evidence>
<dbReference type="Gene3D" id="3.40.50.1820">
    <property type="entry name" value="alpha/beta hydrolase"/>
    <property type="match status" value="1"/>
</dbReference>
<feature type="domain" description="AB hydrolase-1" evidence="1">
    <location>
        <begin position="9"/>
        <end position="264"/>
    </location>
</feature>
<keyword evidence="3" id="KW-1185">Reference proteome</keyword>
<dbReference type="GO" id="GO:0016787">
    <property type="term" value="F:hydrolase activity"/>
    <property type="evidence" value="ECO:0007669"/>
    <property type="project" value="UniProtKB-KW"/>
</dbReference>
<dbReference type="PANTHER" id="PTHR43194">
    <property type="entry name" value="HYDROLASE ALPHA/BETA FOLD FAMILY"/>
    <property type="match status" value="1"/>
</dbReference>
<keyword evidence="2" id="KW-0378">Hydrolase</keyword>
<reference evidence="3" key="1">
    <citation type="journal article" date="2019" name="Int. J. Syst. Evol. Microbiol.">
        <title>The Global Catalogue of Microorganisms (GCM) 10K type strain sequencing project: providing services to taxonomists for standard genome sequencing and annotation.</title>
        <authorList>
            <consortium name="The Broad Institute Genomics Platform"/>
            <consortium name="The Broad Institute Genome Sequencing Center for Infectious Disease"/>
            <person name="Wu L."/>
            <person name="Ma J."/>
        </authorList>
    </citation>
    <scope>NUCLEOTIDE SEQUENCE [LARGE SCALE GENOMIC DNA]</scope>
    <source>
        <strain evidence="3">KCTC 52168</strain>
    </source>
</reference>
<comment type="caution">
    <text evidence="2">The sequence shown here is derived from an EMBL/GenBank/DDBJ whole genome shotgun (WGS) entry which is preliminary data.</text>
</comment>
<dbReference type="PANTHER" id="PTHR43194:SF2">
    <property type="entry name" value="PEROXISOMAL MEMBRANE PROTEIN LPX1"/>
    <property type="match status" value="1"/>
</dbReference>
<protein>
    <submittedName>
        <fullName evidence="2">Alpha/beta fold hydrolase</fullName>
    </submittedName>
</protein>
<dbReference type="Proteomes" id="UP001595556">
    <property type="component" value="Unassembled WGS sequence"/>
</dbReference>
<dbReference type="InterPro" id="IPR029058">
    <property type="entry name" value="AB_hydrolase_fold"/>
</dbReference>
<dbReference type="Pfam" id="PF12697">
    <property type="entry name" value="Abhydrolase_6"/>
    <property type="match status" value="1"/>
</dbReference>
<gene>
    <name evidence="2" type="ORF">ACFOEN_03175</name>
</gene>
<sequence length="272" mass="30338">MRASPCIAFAHANSYPAASYAPLLGLLRAQREVIAFPKFGHDPRFPVTNRWPHLVDQYRQWLEQQGRGPYLLVGHSLGGYLSLMVAEQAPDLAVGVILLDSPIIGGWKAMLLGAVQRTPLVWKFSPARFAKSRRNHFPSLDDAFAHYRSKAVFKDFSDEALWHYVRAGTEATPQATDGSLRLAFDRMEEARIYNGLPDHVPRVLKRLKAKRPDIPLALLYGTRSTEAKTVGLVHSRRFIPAEGIVPVEGTHLFPLERPEETAAAISRLLATA</sequence>